<dbReference type="AlphaFoldDB" id="A0AAV5VAE0"/>
<keyword evidence="4" id="KW-1185">Reference proteome</keyword>
<feature type="non-terminal residue" evidence="3">
    <location>
        <position position="1"/>
    </location>
</feature>
<reference evidence="3" key="1">
    <citation type="submission" date="2023-10" db="EMBL/GenBank/DDBJ databases">
        <title>Genome assembly of Pristionchus species.</title>
        <authorList>
            <person name="Yoshida K."/>
            <person name="Sommer R.J."/>
        </authorList>
    </citation>
    <scope>NUCLEOTIDE SEQUENCE</scope>
    <source>
        <strain evidence="3">RS5133</strain>
    </source>
</reference>
<evidence type="ECO:0000313" key="3">
    <source>
        <dbReference type="EMBL" id="GMT15464.1"/>
    </source>
</evidence>
<keyword evidence="1" id="KW-0175">Coiled coil</keyword>
<proteinExistence type="predicted"/>
<gene>
    <name evidence="3" type="ORF">PFISCL1PPCAC_6761</name>
</gene>
<keyword evidence="2" id="KW-0812">Transmembrane</keyword>
<evidence type="ECO:0000256" key="2">
    <source>
        <dbReference type="SAM" id="Phobius"/>
    </source>
</evidence>
<organism evidence="3 4">
    <name type="scientific">Pristionchus fissidentatus</name>
    <dbReference type="NCBI Taxonomy" id="1538716"/>
    <lineage>
        <taxon>Eukaryota</taxon>
        <taxon>Metazoa</taxon>
        <taxon>Ecdysozoa</taxon>
        <taxon>Nematoda</taxon>
        <taxon>Chromadorea</taxon>
        <taxon>Rhabditida</taxon>
        <taxon>Rhabditina</taxon>
        <taxon>Diplogasteromorpha</taxon>
        <taxon>Diplogasteroidea</taxon>
        <taxon>Neodiplogasteridae</taxon>
        <taxon>Pristionchus</taxon>
    </lineage>
</organism>
<comment type="caution">
    <text evidence="3">The sequence shown here is derived from an EMBL/GenBank/DDBJ whole genome shotgun (WGS) entry which is preliminary data.</text>
</comment>
<keyword evidence="2" id="KW-0472">Membrane</keyword>
<accession>A0AAV5VAE0</accession>
<evidence type="ECO:0000256" key="1">
    <source>
        <dbReference type="SAM" id="Coils"/>
    </source>
</evidence>
<keyword evidence="2" id="KW-1133">Transmembrane helix</keyword>
<dbReference type="EMBL" id="BTSY01000002">
    <property type="protein sequence ID" value="GMT15464.1"/>
    <property type="molecule type" value="Genomic_DNA"/>
</dbReference>
<dbReference type="Proteomes" id="UP001432322">
    <property type="component" value="Unassembled WGS sequence"/>
</dbReference>
<feature type="non-terminal residue" evidence="3">
    <location>
        <position position="230"/>
    </location>
</feature>
<evidence type="ECO:0000313" key="4">
    <source>
        <dbReference type="Proteomes" id="UP001432322"/>
    </source>
</evidence>
<feature type="coiled-coil region" evidence="1">
    <location>
        <begin position="60"/>
        <end position="108"/>
    </location>
</feature>
<protein>
    <submittedName>
        <fullName evidence="3">Uncharacterized protein</fullName>
    </submittedName>
</protein>
<feature type="transmembrane region" description="Helical" evidence="2">
    <location>
        <begin position="21"/>
        <end position="43"/>
    </location>
</feature>
<sequence>VSLHVKRRLRLAYSDKNDRRTVSTGLPFIIIAANVFLNSILAVTSLSASFALNLNFLKVIFDIKTEVEQLEQEVDFINDEVKEKRDRLNDLEKMISDVRVEMAELTKNVLEKTKELGNRRRFLSSLQEYHGSAVQKENRAIRSPQVTSIQLHSPIPQNERTVLNVPPPIDGQPVLFRCVNGEVAPINHVDPFSVLDPHRTVTSSYPLDNISSLAADLQKEFNNRGRDMLI</sequence>
<name>A0AAV5VAE0_9BILA</name>